<dbReference type="PRINTS" id="PR00463">
    <property type="entry name" value="EP450I"/>
</dbReference>
<dbReference type="PRINTS" id="PR00385">
    <property type="entry name" value="P450"/>
</dbReference>
<feature type="binding site" description="axial binding residue" evidence="5">
    <location>
        <position position="507"/>
    </location>
    <ligand>
        <name>heme</name>
        <dbReference type="ChEBI" id="CHEBI:30413"/>
    </ligand>
    <ligandPart>
        <name>Fe</name>
        <dbReference type="ChEBI" id="CHEBI:18248"/>
    </ligandPart>
</feature>
<keyword evidence="2 5" id="KW-0479">Metal-binding</keyword>
<keyword evidence="5 6" id="KW-0349">Heme</keyword>
<dbReference type="GO" id="GO:0016705">
    <property type="term" value="F:oxidoreductase activity, acting on paired donors, with incorporation or reduction of molecular oxygen"/>
    <property type="evidence" value="ECO:0007669"/>
    <property type="project" value="InterPro"/>
</dbReference>
<evidence type="ECO:0000313" key="9">
    <source>
        <dbReference type="EMBL" id="VFT86979.1"/>
    </source>
</evidence>
<dbReference type="GO" id="GO:0006629">
    <property type="term" value="P:lipid metabolic process"/>
    <property type="evidence" value="ECO:0007669"/>
    <property type="project" value="UniProtKB-ARBA"/>
</dbReference>
<evidence type="ECO:0000256" key="3">
    <source>
        <dbReference type="ARBA" id="ARBA00023002"/>
    </source>
</evidence>
<evidence type="ECO:0000313" key="10">
    <source>
        <dbReference type="Proteomes" id="UP000332933"/>
    </source>
</evidence>
<proteinExistence type="inferred from homology"/>
<dbReference type="OrthoDB" id="1470350at2759"/>
<dbReference type="EMBL" id="CAADRA010005206">
    <property type="protein sequence ID" value="VFT86979.1"/>
    <property type="molecule type" value="Genomic_DNA"/>
</dbReference>
<dbReference type="PANTHER" id="PTHR24296">
    <property type="entry name" value="CYTOCHROME P450"/>
    <property type="match status" value="1"/>
</dbReference>
<dbReference type="InterPro" id="IPR017972">
    <property type="entry name" value="Cyt_P450_CS"/>
</dbReference>
<dbReference type="InterPro" id="IPR002401">
    <property type="entry name" value="Cyt_P450_E_grp-I"/>
</dbReference>
<keyword evidence="7" id="KW-1133">Transmembrane helix</keyword>
<dbReference type="GO" id="GO:0020037">
    <property type="term" value="F:heme binding"/>
    <property type="evidence" value="ECO:0007669"/>
    <property type="project" value="InterPro"/>
</dbReference>
<keyword evidence="4 5" id="KW-0408">Iron</keyword>
<comment type="cofactor">
    <cofactor evidence="5">
        <name>heme</name>
        <dbReference type="ChEBI" id="CHEBI:30413"/>
    </cofactor>
</comment>
<dbReference type="Gene3D" id="1.10.630.10">
    <property type="entry name" value="Cytochrome P450"/>
    <property type="match status" value="1"/>
</dbReference>
<evidence type="ECO:0000256" key="7">
    <source>
        <dbReference type="SAM" id="Phobius"/>
    </source>
</evidence>
<sequence length="579" mass="64800">MCNQRMCDYYLPALVDAPNTTKEQLIDCVTTSWGWGRGVAIPPATVSLTPVLLVFAATIVALPLFAMAGRVLAQFTAAVARKYRIARALRHLPGPPSLPLIGNLHQLGQNMTRLHWFKAEMTQTYGPTYATRVDILMDGSIVTSCPKNIEYILQTRSDNFVKPALLHDTCKEVMGQSIFAINPDSHLWALQRKMMSSMFSVNSFRKYMRSVFREHTLQTVADIHAAAAKGTTLNMELVLLTLTTNISFHIGFGRHVPAHMNSPHFHDLFRDASSITANRFTKPWYKWFGAVMPSEQRMKHVMAEIDGMFYDVIAARQAEARRTTTTTDVTDATTMRSAAQVDVLTQLVARQSRGETAITDTFLRDMMMTVMLAGRETVASGLLWVVYMIARHPAVQAKVFAEVDAIDATDYDSVAGLSYLEAVMKESWRLFPPTALELKSAVHDDVLPDGTFVPAGVNVEFSPFVMGRDASRWPRADEFLPERWLDPAFKMPTDYEYPVFNAGKRKCVGQRIALLQIKYILTMLYQRFNFDLTEPEKAPQLTLGIALFAKDGIHVTPTLRQRPVAHDAAPTRARATSAA</sequence>
<organism evidence="9 10">
    <name type="scientific">Aphanomyces stellatus</name>
    <dbReference type="NCBI Taxonomy" id="120398"/>
    <lineage>
        <taxon>Eukaryota</taxon>
        <taxon>Sar</taxon>
        <taxon>Stramenopiles</taxon>
        <taxon>Oomycota</taxon>
        <taxon>Saprolegniomycetes</taxon>
        <taxon>Saprolegniales</taxon>
        <taxon>Verrucalvaceae</taxon>
        <taxon>Aphanomyces</taxon>
    </lineage>
</organism>
<dbReference type="EMBL" id="VJMH01005185">
    <property type="protein sequence ID" value="KAF0699313.1"/>
    <property type="molecule type" value="Genomic_DNA"/>
</dbReference>
<dbReference type="Pfam" id="PF00067">
    <property type="entry name" value="p450"/>
    <property type="match status" value="1"/>
</dbReference>
<dbReference type="Proteomes" id="UP000332933">
    <property type="component" value="Unassembled WGS sequence"/>
</dbReference>
<evidence type="ECO:0000256" key="4">
    <source>
        <dbReference type="ARBA" id="ARBA00023004"/>
    </source>
</evidence>
<dbReference type="GO" id="GO:0005506">
    <property type="term" value="F:iron ion binding"/>
    <property type="evidence" value="ECO:0007669"/>
    <property type="project" value="InterPro"/>
</dbReference>
<dbReference type="GO" id="GO:0004497">
    <property type="term" value="F:monooxygenase activity"/>
    <property type="evidence" value="ECO:0007669"/>
    <property type="project" value="UniProtKB-KW"/>
</dbReference>
<reference evidence="8" key="2">
    <citation type="submission" date="2019-06" db="EMBL/GenBank/DDBJ databases">
        <title>Genomics analysis of Aphanomyces spp. identifies a new class of oomycete effector associated with host adaptation.</title>
        <authorList>
            <person name="Gaulin E."/>
        </authorList>
    </citation>
    <scope>NUCLEOTIDE SEQUENCE</scope>
    <source>
        <strain evidence="8">CBS 578.67</strain>
    </source>
</reference>
<evidence type="ECO:0000256" key="2">
    <source>
        <dbReference type="ARBA" id="ARBA00022723"/>
    </source>
</evidence>
<dbReference type="SUPFAM" id="SSF48264">
    <property type="entry name" value="Cytochrome P450"/>
    <property type="match status" value="1"/>
</dbReference>
<evidence type="ECO:0000256" key="6">
    <source>
        <dbReference type="RuleBase" id="RU000461"/>
    </source>
</evidence>
<evidence type="ECO:0000256" key="5">
    <source>
        <dbReference type="PIRSR" id="PIRSR602401-1"/>
    </source>
</evidence>
<evidence type="ECO:0000256" key="1">
    <source>
        <dbReference type="ARBA" id="ARBA00010617"/>
    </source>
</evidence>
<evidence type="ECO:0000313" key="8">
    <source>
        <dbReference type="EMBL" id="KAF0699313.1"/>
    </source>
</evidence>
<keyword evidence="7" id="KW-0472">Membrane</keyword>
<protein>
    <submittedName>
        <fullName evidence="9">Aste57867_10103 protein</fullName>
    </submittedName>
</protein>
<dbReference type="InterPro" id="IPR036396">
    <property type="entry name" value="Cyt_P450_sf"/>
</dbReference>
<feature type="transmembrane region" description="Helical" evidence="7">
    <location>
        <begin position="51"/>
        <end position="73"/>
    </location>
</feature>
<accession>A0A485KQ65</accession>
<dbReference type="PROSITE" id="PS00086">
    <property type="entry name" value="CYTOCHROME_P450"/>
    <property type="match status" value="1"/>
</dbReference>
<dbReference type="InterPro" id="IPR001128">
    <property type="entry name" value="Cyt_P450"/>
</dbReference>
<dbReference type="AlphaFoldDB" id="A0A485KQ65"/>
<gene>
    <name evidence="9" type="primary">Aste57867_10103</name>
    <name evidence="8" type="ORF">As57867_010064</name>
    <name evidence="9" type="ORF">ASTE57867_10103</name>
</gene>
<name>A0A485KQ65_9STRA</name>
<reference evidence="9 10" key="1">
    <citation type="submission" date="2019-03" db="EMBL/GenBank/DDBJ databases">
        <authorList>
            <person name="Gaulin E."/>
            <person name="Dumas B."/>
        </authorList>
    </citation>
    <scope>NUCLEOTIDE SEQUENCE [LARGE SCALE GENOMIC DNA]</scope>
    <source>
        <strain evidence="9">CBS 568.67</strain>
    </source>
</reference>
<keyword evidence="3 6" id="KW-0560">Oxidoreductase</keyword>
<keyword evidence="10" id="KW-1185">Reference proteome</keyword>
<keyword evidence="7" id="KW-0812">Transmembrane</keyword>
<keyword evidence="6" id="KW-0503">Monooxygenase</keyword>
<comment type="similarity">
    <text evidence="1 6">Belongs to the cytochrome P450 family.</text>
</comment>